<dbReference type="RefSeq" id="WP_336925331.1">
    <property type="nucleotide sequence ID" value="NZ_JBANRO010000003.1"/>
</dbReference>
<dbReference type="EMBL" id="JBHRST010000009">
    <property type="protein sequence ID" value="MFC3097509.1"/>
    <property type="molecule type" value="Genomic_DNA"/>
</dbReference>
<accession>A0ABV7E416</accession>
<gene>
    <name evidence="3" type="ORF">ACFODU_06795</name>
</gene>
<feature type="chain" id="PRO_5046279742" evidence="1">
    <location>
        <begin position="22"/>
        <end position="402"/>
    </location>
</feature>
<dbReference type="Proteomes" id="UP001595456">
    <property type="component" value="Unassembled WGS sequence"/>
</dbReference>
<feature type="signal peptide" evidence="1">
    <location>
        <begin position="1"/>
        <end position="21"/>
    </location>
</feature>
<dbReference type="InterPro" id="IPR011041">
    <property type="entry name" value="Quinoprot_gluc/sorb_DH_b-prop"/>
</dbReference>
<protein>
    <submittedName>
        <fullName evidence="3">PQQ-dependent sugar dehydrogenase</fullName>
        <ecNumber evidence="3">1.1.5.-</ecNumber>
    </submittedName>
</protein>
<keyword evidence="4" id="KW-1185">Reference proteome</keyword>
<dbReference type="EC" id="1.1.5.-" evidence="3"/>
<dbReference type="PANTHER" id="PTHR19328">
    <property type="entry name" value="HEDGEHOG-INTERACTING PROTEIN"/>
    <property type="match status" value="1"/>
</dbReference>
<evidence type="ECO:0000313" key="4">
    <source>
        <dbReference type="Proteomes" id="UP001595456"/>
    </source>
</evidence>
<proteinExistence type="predicted"/>
<comment type="caution">
    <text evidence="3">The sequence shown here is derived from an EMBL/GenBank/DDBJ whole genome shotgun (WGS) entry which is preliminary data.</text>
</comment>
<dbReference type="GO" id="GO:0016491">
    <property type="term" value="F:oxidoreductase activity"/>
    <property type="evidence" value="ECO:0007669"/>
    <property type="project" value="UniProtKB-KW"/>
</dbReference>
<evidence type="ECO:0000259" key="2">
    <source>
        <dbReference type="Pfam" id="PF07995"/>
    </source>
</evidence>
<organism evidence="3 4">
    <name type="scientific">Alteraurantiacibacter palmitatis</name>
    <dbReference type="NCBI Taxonomy" id="2054628"/>
    <lineage>
        <taxon>Bacteria</taxon>
        <taxon>Pseudomonadati</taxon>
        <taxon>Pseudomonadota</taxon>
        <taxon>Alphaproteobacteria</taxon>
        <taxon>Sphingomonadales</taxon>
        <taxon>Erythrobacteraceae</taxon>
        <taxon>Alteraurantiacibacter</taxon>
    </lineage>
</organism>
<evidence type="ECO:0000256" key="1">
    <source>
        <dbReference type="SAM" id="SignalP"/>
    </source>
</evidence>
<dbReference type="Pfam" id="PF07995">
    <property type="entry name" value="GSDH"/>
    <property type="match status" value="1"/>
</dbReference>
<dbReference type="SUPFAM" id="SSF50952">
    <property type="entry name" value="Soluble quinoprotein glucose dehydrogenase"/>
    <property type="match status" value="1"/>
</dbReference>
<dbReference type="InterPro" id="IPR012938">
    <property type="entry name" value="Glc/Sorbosone_DH"/>
</dbReference>
<keyword evidence="1" id="KW-0732">Signal</keyword>
<keyword evidence="3" id="KW-0560">Oxidoreductase</keyword>
<evidence type="ECO:0000313" key="3">
    <source>
        <dbReference type="EMBL" id="MFC3097509.1"/>
    </source>
</evidence>
<dbReference type="PANTHER" id="PTHR19328:SF75">
    <property type="entry name" value="ALDOSE SUGAR DEHYDROGENASE YLII"/>
    <property type="match status" value="1"/>
</dbReference>
<dbReference type="Gene3D" id="2.120.10.30">
    <property type="entry name" value="TolB, C-terminal domain"/>
    <property type="match status" value="1"/>
</dbReference>
<reference evidence="4" key="1">
    <citation type="journal article" date="2019" name="Int. J. Syst. Evol. Microbiol.">
        <title>The Global Catalogue of Microorganisms (GCM) 10K type strain sequencing project: providing services to taxonomists for standard genome sequencing and annotation.</title>
        <authorList>
            <consortium name="The Broad Institute Genomics Platform"/>
            <consortium name="The Broad Institute Genome Sequencing Center for Infectious Disease"/>
            <person name="Wu L."/>
            <person name="Ma J."/>
        </authorList>
    </citation>
    <scope>NUCLEOTIDE SEQUENCE [LARGE SCALE GENOMIC DNA]</scope>
    <source>
        <strain evidence="4">KCTC 52607</strain>
    </source>
</reference>
<name>A0ABV7E416_9SPHN</name>
<feature type="domain" description="Glucose/Sorbosone dehydrogenase" evidence="2">
    <location>
        <begin position="58"/>
        <end position="396"/>
    </location>
</feature>
<dbReference type="InterPro" id="IPR011042">
    <property type="entry name" value="6-blade_b-propeller_TolB-like"/>
</dbReference>
<sequence>MGRGRIAALAAIALIALPASAQTPPPGIPVPPLSDAPYVFATAEVPQITVQVVVRGFARPFAFAFLPDGDLLVAERSGHLRLIRAATSNQPQLDPQPIEGMPQPGTTQGSFGLHDVALHPDFAQNRLVYWTWNIPVPRSDGEPPNQGRFSIMRGRLEGGRLSGVETVFAVEEAGYAGGTRIAFAPDGTLLATTSAPFGAEGQDMASPYGKVLRLHADGSVPGDNPFAGQPGAHPAIYSLGHRDQHGLMVLSTGEVFSAEHGPNGGDELNRVTAGANYGWPLVSLGRNYDGTALPDARWQADGMTDPLVAWLPSIAPSGLLHYTGNAFPAWKGSVFIGSGRRGNVGGTGGLERLVFNAQWQELRRETLLGDLRQRVRDVAQGPDGLIYVLTDGPAMAVLRVAG</sequence>